<dbReference type="AlphaFoldDB" id="A0A4C1WAB9"/>
<dbReference type="EMBL" id="BGZK01000495">
    <property type="protein sequence ID" value="GBP47085.1"/>
    <property type="molecule type" value="Genomic_DNA"/>
</dbReference>
<evidence type="ECO:0000313" key="2">
    <source>
        <dbReference type="Proteomes" id="UP000299102"/>
    </source>
</evidence>
<dbReference type="Proteomes" id="UP000299102">
    <property type="component" value="Unassembled WGS sequence"/>
</dbReference>
<evidence type="ECO:0000313" key="1">
    <source>
        <dbReference type="EMBL" id="GBP47085.1"/>
    </source>
</evidence>
<gene>
    <name evidence="1" type="ORF">EVAR_96040_1</name>
</gene>
<name>A0A4C1WAB9_EUMVA</name>
<organism evidence="1 2">
    <name type="scientific">Eumeta variegata</name>
    <name type="common">Bagworm moth</name>
    <name type="synonym">Eumeta japonica</name>
    <dbReference type="NCBI Taxonomy" id="151549"/>
    <lineage>
        <taxon>Eukaryota</taxon>
        <taxon>Metazoa</taxon>
        <taxon>Ecdysozoa</taxon>
        <taxon>Arthropoda</taxon>
        <taxon>Hexapoda</taxon>
        <taxon>Insecta</taxon>
        <taxon>Pterygota</taxon>
        <taxon>Neoptera</taxon>
        <taxon>Endopterygota</taxon>
        <taxon>Lepidoptera</taxon>
        <taxon>Glossata</taxon>
        <taxon>Ditrysia</taxon>
        <taxon>Tineoidea</taxon>
        <taxon>Psychidae</taxon>
        <taxon>Oiketicinae</taxon>
        <taxon>Eumeta</taxon>
    </lineage>
</organism>
<proteinExistence type="predicted"/>
<sequence length="167" mass="18720">MKFHVPVGRGVERRLGSFQLLTSDSGYFSYTRINFNCTERTYMCPARLTVVAQVGISKLRAEGPPFALKTSSRFCQFALFSAALFQNAPATLAMSPRHKNGLVMHSRRTNEQANHQGIDGPHRPSVLAPEELPTILQDTWKINEVHGARVLRIQGSKERRGREGMIP</sequence>
<keyword evidence="2" id="KW-1185">Reference proteome</keyword>
<reference evidence="1 2" key="1">
    <citation type="journal article" date="2019" name="Commun. Biol.">
        <title>The bagworm genome reveals a unique fibroin gene that provides high tensile strength.</title>
        <authorList>
            <person name="Kono N."/>
            <person name="Nakamura H."/>
            <person name="Ohtoshi R."/>
            <person name="Tomita M."/>
            <person name="Numata K."/>
            <person name="Arakawa K."/>
        </authorList>
    </citation>
    <scope>NUCLEOTIDE SEQUENCE [LARGE SCALE GENOMIC DNA]</scope>
</reference>
<comment type="caution">
    <text evidence="1">The sequence shown here is derived from an EMBL/GenBank/DDBJ whole genome shotgun (WGS) entry which is preliminary data.</text>
</comment>
<protein>
    <submittedName>
        <fullName evidence="1">Uncharacterized protein</fullName>
    </submittedName>
</protein>
<accession>A0A4C1WAB9</accession>